<name>A0A2P6P4J6_ROSCH</name>
<accession>A0A2P6P4J6</accession>
<dbReference type="InterPro" id="IPR016177">
    <property type="entry name" value="DNA-bd_dom_sf"/>
</dbReference>
<keyword evidence="4" id="KW-0804">Transcription</keyword>
<organism evidence="9 10">
    <name type="scientific">Rosa chinensis</name>
    <name type="common">China rose</name>
    <dbReference type="NCBI Taxonomy" id="74649"/>
    <lineage>
        <taxon>Eukaryota</taxon>
        <taxon>Viridiplantae</taxon>
        <taxon>Streptophyta</taxon>
        <taxon>Embryophyta</taxon>
        <taxon>Tracheophyta</taxon>
        <taxon>Spermatophyta</taxon>
        <taxon>Magnoliopsida</taxon>
        <taxon>eudicotyledons</taxon>
        <taxon>Gunneridae</taxon>
        <taxon>Pentapetalae</taxon>
        <taxon>rosids</taxon>
        <taxon>fabids</taxon>
        <taxon>Rosales</taxon>
        <taxon>Rosaceae</taxon>
        <taxon>Rosoideae</taxon>
        <taxon>Rosoideae incertae sedis</taxon>
        <taxon>Rosa</taxon>
    </lineage>
</organism>
<dbReference type="PANTHER" id="PTHR31190">
    <property type="entry name" value="DNA-BINDING DOMAIN"/>
    <property type="match status" value="1"/>
</dbReference>
<keyword evidence="2" id="KW-0805">Transcription regulation</keyword>
<evidence type="ECO:0000256" key="5">
    <source>
        <dbReference type="ARBA" id="ARBA00023242"/>
    </source>
</evidence>
<comment type="caution">
    <text evidence="9">The sequence shown here is derived from an EMBL/GenBank/DDBJ whole genome shotgun (WGS) entry which is preliminary data.</text>
</comment>
<dbReference type="InterPro" id="IPR001471">
    <property type="entry name" value="AP2/ERF_dom"/>
</dbReference>
<evidence type="ECO:0000313" key="10">
    <source>
        <dbReference type="Proteomes" id="UP000238479"/>
    </source>
</evidence>
<dbReference type="SUPFAM" id="SSF54171">
    <property type="entry name" value="DNA-binding domain"/>
    <property type="match status" value="1"/>
</dbReference>
<dbReference type="GO" id="GO:0003700">
    <property type="term" value="F:DNA-binding transcription factor activity"/>
    <property type="evidence" value="ECO:0007669"/>
    <property type="project" value="InterPro"/>
</dbReference>
<dbReference type="GO" id="GO:0005634">
    <property type="term" value="C:nucleus"/>
    <property type="evidence" value="ECO:0007669"/>
    <property type="project" value="UniProtKB-SubCell"/>
</dbReference>
<dbReference type="PANTHER" id="PTHR31190:SF489">
    <property type="entry name" value="ETHYLENE-RESPONSIVE TRANSCRIPTION FACTOR ERF113-RELATED"/>
    <property type="match status" value="1"/>
</dbReference>
<feature type="compositionally biased region" description="Low complexity" evidence="7">
    <location>
        <begin position="222"/>
        <end position="235"/>
    </location>
</feature>
<evidence type="ECO:0000259" key="8">
    <source>
        <dbReference type="PROSITE" id="PS51032"/>
    </source>
</evidence>
<keyword evidence="3" id="KW-0238">DNA-binding</keyword>
<proteinExistence type="inferred from homology"/>
<dbReference type="EMBL" id="PDCK01000045">
    <property type="protein sequence ID" value="PRQ16849.1"/>
    <property type="molecule type" value="Genomic_DNA"/>
</dbReference>
<feature type="compositionally biased region" description="Basic and acidic residues" evidence="7">
    <location>
        <begin position="252"/>
        <end position="266"/>
    </location>
</feature>
<dbReference type="PRINTS" id="PR00367">
    <property type="entry name" value="ETHRSPELEMNT"/>
</dbReference>
<comment type="similarity">
    <text evidence="6">Belongs to the AP2/ERF transcription factor family. ERF subfamily.</text>
</comment>
<dbReference type="InterPro" id="IPR036955">
    <property type="entry name" value="AP2/ERF_dom_sf"/>
</dbReference>
<feature type="compositionally biased region" description="Low complexity" evidence="7">
    <location>
        <begin position="203"/>
        <end position="213"/>
    </location>
</feature>
<evidence type="ECO:0000256" key="4">
    <source>
        <dbReference type="ARBA" id="ARBA00023163"/>
    </source>
</evidence>
<evidence type="ECO:0000256" key="7">
    <source>
        <dbReference type="SAM" id="MobiDB-lite"/>
    </source>
</evidence>
<dbReference type="GO" id="GO:0009873">
    <property type="term" value="P:ethylene-activated signaling pathway"/>
    <property type="evidence" value="ECO:0007669"/>
    <property type="project" value="InterPro"/>
</dbReference>
<evidence type="ECO:0000256" key="2">
    <source>
        <dbReference type="ARBA" id="ARBA00023015"/>
    </source>
</evidence>
<dbReference type="STRING" id="74649.A0A2P6P4J6"/>
<evidence type="ECO:0000313" key="9">
    <source>
        <dbReference type="EMBL" id="PRQ16849.1"/>
    </source>
</evidence>
<feature type="region of interest" description="Disordered" evidence="7">
    <location>
        <begin position="174"/>
        <end position="266"/>
    </location>
</feature>
<evidence type="ECO:0000256" key="1">
    <source>
        <dbReference type="ARBA" id="ARBA00004123"/>
    </source>
</evidence>
<dbReference type="Gramene" id="PRQ16849">
    <property type="protein sequence ID" value="PRQ16849"/>
    <property type="gene ID" value="RchiOBHm_Chr7g0188681"/>
</dbReference>
<feature type="domain" description="AP2/ERF" evidence="8">
    <location>
        <begin position="55"/>
        <end position="112"/>
    </location>
</feature>
<dbReference type="AlphaFoldDB" id="A0A2P6P4J6"/>
<dbReference type="OMA" id="YINSQFH"/>
<evidence type="ECO:0000256" key="3">
    <source>
        <dbReference type="ARBA" id="ARBA00023125"/>
    </source>
</evidence>
<dbReference type="PROSITE" id="PS51032">
    <property type="entry name" value="AP2_ERF"/>
    <property type="match status" value="1"/>
</dbReference>
<sequence>MVSALSQVIANAHEQNPLQLDHQVHDIPLIISADNHVEQSKPAVVFQAQGNMRQHYRGVRRRPWGKWAAEIRDPQKAARVWLGTFESAEAAALAYDEAALRFKGSKAKLNFPERVQGISPSTSSGRYLAISSIDHDQRVDNSAPPAAPISQLTTYSIPNDINFDYDAQHLGSSTASNRNVDFGVSSSQNYGQDRIMPEINVPTTSSSTSSGSSMPSHHQEVRLQQQEDQQQLLRLPMMPFGGSSSSSSDPPAKYRRDSSGRGDYRR</sequence>
<evidence type="ECO:0000256" key="6">
    <source>
        <dbReference type="ARBA" id="ARBA00024343"/>
    </source>
</evidence>
<dbReference type="InterPro" id="IPR044808">
    <property type="entry name" value="ERF_plant"/>
</dbReference>
<protein>
    <submittedName>
        <fullName evidence="9">Putative transcription factor AP2-EREBP family</fullName>
    </submittedName>
</protein>
<dbReference type="CDD" id="cd00018">
    <property type="entry name" value="AP2"/>
    <property type="match status" value="1"/>
</dbReference>
<feature type="compositionally biased region" description="Polar residues" evidence="7">
    <location>
        <begin position="174"/>
        <end position="191"/>
    </location>
</feature>
<gene>
    <name evidence="9" type="ORF">RchiOBHm_Chr7g0188681</name>
</gene>
<dbReference type="FunFam" id="3.30.730.10:FF:000001">
    <property type="entry name" value="Ethylene-responsive transcription factor 2"/>
    <property type="match status" value="1"/>
</dbReference>
<dbReference type="Proteomes" id="UP000238479">
    <property type="component" value="Chromosome 7"/>
</dbReference>
<reference evidence="9 10" key="1">
    <citation type="journal article" date="2018" name="Nat. Genet.">
        <title>The Rosa genome provides new insights in the design of modern roses.</title>
        <authorList>
            <person name="Bendahmane M."/>
        </authorList>
    </citation>
    <scope>NUCLEOTIDE SEQUENCE [LARGE SCALE GENOMIC DNA]</scope>
    <source>
        <strain evidence="10">cv. Old Blush</strain>
    </source>
</reference>
<keyword evidence="10" id="KW-1185">Reference proteome</keyword>
<dbReference type="GO" id="GO:0003677">
    <property type="term" value="F:DNA binding"/>
    <property type="evidence" value="ECO:0007669"/>
    <property type="project" value="UniProtKB-KW"/>
</dbReference>
<dbReference type="SMART" id="SM00380">
    <property type="entry name" value="AP2"/>
    <property type="match status" value="1"/>
</dbReference>
<dbReference type="Gene3D" id="3.30.730.10">
    <property type="entry name" value="AP2/ERF domain"/>
    <property type="match status" value="1"/>
</dbReference>
<keyword evidence="5" id="KW-0539">Nucleus</keyword>
<dbReference type="Pfam" id="PF00847">
    <property type="entry name" value="AP2"/>
    <property type="match status" value="1"/>
</dbReference>
<comment type="subcellular location">
    <subcellularLocation>
        <location evidence="1">Nucleus</location>
    </subcellularLocation>
</comment>